<organism evidence="7 8">
    <name type="scientific">Schizophyllum amplum</name>
    <dbReference type="NCBI Taxonomy" id="97359"/>
    <lineage>
        <taxon>Eukaryota</taxon>
        <taxon>Fungi</taxon>
        <taxon>Dikarya</taxon>
        <taxon>Basidiomycota</taxon>
        <taxon>Agaricomycotina</taxon>
        <taxon>Agaricomycetes</taxon>
        <taxon>Agaricomycetidae</taxon>
        <taxon>Agaricales</taxon>
        <taxon>Schizophyllaceae</taxon>
        <taxon>Schizophyllum</taxon>
    </lineage>
</organism>
<name>A0A550CM60_9AGAR</name>
<proteinExistence type="predicted"/>
<dbReference type="InterPro" id="IPR029058">
    <property type="entry name" value="AB_hydrolase_fold"/>
</dbReference>
<evidence type="ECO:0000313" key="7">
    <source>
        <dbReference type="EMBL" id="TRM65900.1"/>
    </source>
</evidence>
<dbReference type="STRING" id="97359.A0A550CM60"/>
<dbReference type="PANTHER" id="PTHR34043:SF3">
    <property type="entry name" value="ALPHA_BETA-HYDROLASES SUPERFAMILY PROTEIN"/>
    <property type="match status" value="1"/>
</dbReference>
<dbReference type="Gene3D" id="3.40.50.1820">
    <property type="entry name" value="alpha/beta hydrolase"/>
    <property type="match status" value="1"/>
</dbReference>
<keyword evidence="2" id="KW-0964">Secreted</keyword>
<feature type="domain" description="Lipase-like C-terminal" evidence="6">
    <location>
        <begin position="21"/>
        <end position="177"/>
    </location>
</feature>
<protein>
    <recommendedName>
        <fullName evidence="6">Lipase-like C-terminal domain-containing protein</fullName>
    </recommendedName>
</protein>
<evidence type="ECO:0000256" key="2">
    <source>
        <dbReference type="ARBA" id="ARBA00022525"/>
    </source>
</evidence>
<keyword evidence="5" id="KW-0443">Lipid metabolism</keyword>
<dbReference type="GO" id="GO:0016787">
    <property type="term" value="F:hydrolase activity"/>
    <property type="evidence" value="ECO:0007669"/>
    <property type="project" value="UniProtKB-KW"/>
</dbReference>
<dbReference type="GO" id="GO:0005576">
    <property type="term" value="C:extracellular region"/>
    <property type="evidence" value="ECO:0007669"/>
    <property type="project" value="UniProtKB-SubCell"/>
</dbReference>
<dbReference type="EMBL" id="VDMD01000004">
    <property type="protein sequence ID" value="TRM65900.1"/>
    <property type="molecule type" value="Genomic_DNA"/>
</dbReference>
<comment type="subcellular location">
    <subcellularLocation>
        <location evidence="1">Secreted</location>
    </subcellularLocation>
</comment>
<sequence>MTVATHYDQASLHIAEGHDEEAPLVIVEGFLGSTGSILWGKFEDYLNGDGEIVKEGRRRRKVVFARVGPVSSLHDRACELYYAVKGGQVDYGEEHARLHVHGRHGRSLLQGLYPEWSVAKPLHLLGHSMGGATIVKLQDLLKHKYFGEGSHPDMILSISTISAPFRGTQLVYSLGERTDAAPLVRPLSVGSLLAKVVHVASYLAPLMPPALDMLSDSRNLSFRHASVLTLFRQLWKSDWAESRDATPFDVTFEAADEREANGEGVLCPQTYYRSHVACMTEREPAGSGNDLHVPSCKDAFTYALYLSSGVMGQFDFSTLRPAPSFAIASSHGRDDVEQAGERAQELALGEEYWANDGVVPIFSQWHPLPCQDTKCRHLSDTSARDLTNVAPEPGIWHVYHERDASHISVVPFWMATERQCAFWKDLGCWLRSIERHRRQRV</sequence>
<keyword evidence="4" id="KW-0378">Hydrolase</keyword>
<dbReference type="Pfam" id="PF24708">
    <property type="entry name" value="Lip_C"/>
    <property type="match status" value="1"/>
</dbReference>
<comment type="caution">
    <text evidence="7">The sequence shown here is derived from an EMBL/GenBank/DDBJ whole genome shotgun (WGS) entry which is preliminary data.</text>
</comment>
<dbReference type="PANTHER" id="PTHR34043">
    <property type="entry name" value="ALPHA/BETA-HYDROLASES SUPERFAMILY PROTEIN"/>
    <property type="match status" value="1"/>
</dbReference>
<dbReference type="AlphaFoldDB" id="A0A550CM60"/>
<evidence type="ECO:0000256" key="5">
    <source>
        <dbReference type="ARBA" id="ARBA00023098"/>
    </source>
</evidence>
<accession>A0A550CM60</accession>
<evidence type="ECO:0000256" key="4">
    <source>
        <dbReference type="ARBA" id="ARBA00022801"/>
    </source>
</evidence>
<reference evidence="7 8" key="1">
    <citation type="journal article" date="2019" name="New Phytol.">
        <title>Comparative genomics reveals unique wood-decay strategies and fruiting body development in the Schizophyllaceae.</title>
        <authorList>
            <person name="Almasi E."/>
            <person name="Sahu N."/>
            <person name="Krizsan K."/>
            <person name="Balint B."/>
            <person name="Kovacs G.M."/>
            <person name="Kiss B."/>
            <person name="Cseklye J."/>
            <person name="Drula E."/>
            <person name="Henrissat B."/>
            <person name="Nagy I."/>
            <person name="Chovatia M."/>
            <person name="Adam C."/>
            <person name="LaButti K."/>
            <person name="Lipzen A."/>
            <person name="Riley R."/>
            <person name="Grigoriev I.V."/>
            <person name="Nagy L.G."/>
        </authorList>
    </citation>
    <scope>NUCLEOTIDE SEQUENCE [LARGE SCALE GENOMIC DNA]</scope>
    <source>
        <strain evidence="7 8">NL-1724</strain>
    </source>
</reference>
<keyword evidence="8" id="KW-1185">Reference proteome</keyword>
<dbReference type="GO" id="GO:0006629">
    <property type="term" value="P:lipid metabolic process"/>
    <property type="evidence" value="ECO:0007669"/>
    <property type="project" value="UniProtKB-KW"/>
</dbReference>
<evidence type="ECO:0000256" key="3">
    <source>
        <dbReference type="ARBA" id="ARBA00022729"/>
    </source>
</evidence>
<evidence type="ECO:0000313" key="8">
    <source>
        <dbReference type="Proteomes" id="UP000320762"/>
    </source>
</evidence>
<dbReference type="SUPFAM" id="SSF53474">
    <property type="entry name" value="alpha/beta-Hydrolases"/>
    <property type="match status" value="1"/>
</dbReference>
<evidence type="ECO:0000256" key="1">
    <source>
        <dbReference type="ARBA" id="ARBA00004613"/>
    </source>
</evidence>
<dbReference type="OrthoDB" id="206848at2759"/>
<gene>
    <name evidence="7" type="ORF">BD626DRAFT_546320</name>
</gene>
<keyword evidence="3" id="KW-0732">Signal</keyword>
<dbReference type="InterPro" id="IPR056304">
    <property type="entry name" value="Lip-like_C"/>
</dbReference>
<dbReference type="Proteomes" id="UP000320762">
    <property type="component" value="Unassembled WGS sequence"/>
</dbReference>
<evidence type="ECO:0000259" key="6">
    <source>
        <dbReference type="Pfam" id="PF24708"/>
    </source>
</evidence>